<dbReference type="SUPFAM" id="SSF103025">
    <property type="entry name" value="Folate-binding domain"/>
    <property type="match status" value="1"/>
</dbReference>
<evidence type="ECO:0000256" key="2">
    <source>
        <dbReference type="ARBA" id="ARBA00012616"/>
    </source>
</evidence>
<evidence type="ECO:0000259" key="11">
    <source>
        <dbReference type="Pfam" id="PF08669"/>
    </source>
</evidence>
<keyword evidence="12" id="KW-0489">Methyltransferase</keyword>
<evidence type="ECO:0000256" key="7">
    <source>
        <dbReference type="HAMAP-Rule" id="MF_00259"/>
    </source>
</evidence>
<comment type="catalytic activity">
    <reaction evidence="6 7">
        <text>N(6)-[(R)-S(8)-aminomethyldihydrolipoyl]-L-lysyl-[protein] + (6S)-5,6,7,8-tetrahydrofolate = N(6)-[(R)-dihydrolipoyl]-L-lysyl-[protein] + (6R)-5,10-methylene-5,6,7,8-tetrahydrofolate + NH4(+)</text>
        <dbReference type="Rhea" id="RHEA:16945"/>
        <dbReference type="Rhea" id="RHEA-COMP:10475"/>
        <dbReference type="Rhea" id="RHEA-COMP:10492"/>
        <dbReference type="ChEBI" id="CHEBI:15636"/>
        <dbReference type="ChEBI" id="CHEBI:28938"/>
        <dbReference type="ChEBI" id="CHEBI:57453"/>
        <dbReference type="ChEBI" id="CHEBI:83100"/>
        <dbReference type="ChEBI" id="CHEBI:83143"/>
        <dbReference type="EC" id="2.1.2.10"/>
    </reaction>
</comment>
<dbReference type="PANTHER" id="PTHR43757:SF2">
    <property type="entry name" value="AMINOMETHYLTRANSFERASE, MITOCHONDRIAL"/>
    <property type="match status" value="1"/>
</dbReference>
<dbReference type="GO" id="GO:0008168">
    <property type="term" value="F:methyltransferase activity"/>
    <property type="evidence" value="ECO:0007669"/>
    <property type="project" value="UniProtKB-KW"/>
</dbReference>
<dbReference type="PIRSF" id="PIRSF006487">
    <property type="entry name" value="GcvT"/>
    <property type="match status" value="1"/>
</dbReference>
<dbReference type="Gene3D" id="3.30.70.1400">
    <property type="entry name" value="Aminomethyltransferase beta-barrel domains"/>
    <property type="match status" value="1"/>
</dbReference>
<dbReference type="InterPro" id="IPR027266">
    <property type="entry name" value="TrmE/GcvT-like"/>
</dbReference>
<dbReference type="GO" id="GO:0004047">
    <property type="term" value="F:aminomethyltransferase activity"/>
    <property type="evidence" value="ECO:0007669"/>
    <property type="project" value="UniProtKB-UniRule"/>
</dbReference>
<evidence type="ECO:0000256" key="6">
    <source>
        <dbReference type="ARBA" id="ARBA00047665"/>
    </source>
</evidence>
<gene>
    <name evidence="7" type="primary">gcvT</name>
    <name evidence="12" type="ORF">SAMN06309945_1103</name>
</gene>
<comment type="subunit">
    <text evidence="7">The glycine cleavage system is composed of four proteins: P, T, L and H.</text>
</comment>
<dbReference type="AlphaFoldDB" id="A0A1T5J184"/>
<dbReference type="Gene3D" id="4.10.1250.10">
    <property type="entry name" value="Aminomethyltransferase fragment"/>
    <property type="match status" value="1"/>
</dbReference>
<dbReference type="InterPro" id="IPR022903">
    <property type="entry name" value="GcvT_bac"/>
</dbReference>
<evidence type="ECO:0000256" key="9">
    <source>
        <dbReference type="SAM" id="MobiDB-lite"/>
    </source>
</evidence>
<evidence type="ECO:0000256" key="5">
    <source>
        <dbReference type="ARBA" id="ARBA00031395"/>
    </source>
</evidence>
<organism evidence="12 13">
    <name type="scientific">Okibacterium fritillariae</name>
    <dbReference type="NCBI Taxonomy" id="123320"/>
    <lineage>
        <taxon>Bacteria</taxon>
        <taxon>Bacillati</taxon>
        <taxon>Actinomycetota</taxon>
        <taxon>Actinomycetes</taxon>
        <taxon>Micrococcales</taxon>
        <taxon>Microbacteriaceae</taxon>
        <taxon>Okibacterium</taxon>
    </lineage>
</organism>
<proteinExistence type="inferred from homology"/>
<dbReference type="GO" id="GO:0005829">
    <property type="term" value="C:cytosol"/>
    <property type="evidence" value="ECO:0007669"/>
    <property type="project" value="TreeGrafter"/>
</dbReference>
<evidence type="ECO:0000256" key="3">
    <source>
        <dbReference type="ARBA" id="ARBA00022576"/>
    </source>
</evidence>
<dbReference type="InterPro" id="IPR029043">
    <property type="entry name" value="GcvT/YgfZ_C"/>
</dbReference>
<evidence type="ECO:0000256" key="4">
    <source>
        <dbReference type="ARBA" id="ARBA00022679"/>
    </source>
</evidence>
<dbReference type="RefSeq" id="WP_079727211.1">
    <property type="nucleotide sequence ID" value="NZ_FUZP01000001.1"/>
</dbReference>
<feature type="region of interest" description="Disordered" evidence="9">
    <location>
        <begin position="1"/>
        <end position="25"/>
    </location>
</feature>
<feature type="domain" description="GCVT N-terminal" evidence="10">
    <location>
        <begin position="49"/>
        <end position="319"/>
    </location>
</feature>
<dbReference type="GO" id="GO:0005960">
    <property type="term" value="C:glycine cleavage complex"/>
    <property type="evidence" value="ECO:0007669"/>
    <property type="project" value="InterPro"/>
</dbReference>
<name>A0A1T5J184_9MICO</name>
<dbReference type="InterPro" id="IPR028896">
    <property type="entry name" value="GcvT/YgfZ/DmdA"/>
</dbReference>
<evidence type="ECO:0000259" key="10">
    <source>
        <dbReference type="Pfam" id="PF01571"/>
    </source>
</evidence>
<dbReference type="PANTHER" id="PTHR43757">
    <property type="entry name" value="AMINOMETHYLTRANSFERASE"/>
    <property type="match status" value="1"/>
</dbReference>
<protein>
    <recommendedName>
        <fullName evidence="2 7">Aminomethyltransferase</fullName>
        <ecNumber evidence="2 7">2.1.2.10</ecNumber>
    </recommendedName>
    <alternativeName>
        <fullName evidence="5 7">Glycine cleavage system T protein</fullName>
    </alternativeName>
</protein>
<dbReference type="InterPro" id="IPR013977">
    <property type="entry name" value="GcvT_C"/>
</dbReference>
<accession>A0A1T5J184</accession>
<dbReference type="STRING" id="123320.SAMN06309945_1103"/>
<evidence type="ECO:0000256" key="8">
    <source>
        <dbReference type="PIRSR" id="PIRSR006487-1"/>
    </source>
</evidence>
<dbReference type="EC" id="2.1.2.10" evidence="2 7"/>
<dbReference type="HAMAP" id="MF_00259">
    <property type="entry name" value="GcvT"/>
    <property type="match status" value="1"/>
</dbReference>
<evidence type="ECO:0000313" key="13">
    <source>
        <dbReference type="Proteomes" id="UP000190857"/>
    </source>
</evidence>
<dbReference type="GO" id="GO:0019464">
    <property type="term" value="P:glycine decarboxylation via glycine cleavage system"/>
    <property type="evidence" value="ECO:0007669"/>
    <property type="project" value="UniProtKB-UniRule"/>
</dbReference>
<dbReference type="GO" id="GO:0032259">
    <property type="term" value="P:methylation"/>
    <property type="evidence" value="ECO:0007669"/>
    <property type="project" value="UniProtKB-KW"/>
</dbReference>
<dbReference type="InterPro" id="IPR006223">
    <property type="entry name" value="GcvT"/>
</dbReference>
<dbReference type="NCBIfam" id="TIGR00528">
    <property type="entry name" value="gcvT"/>
    <property type="match status" value="1"/>
</dbReference>
<dbReference type="OrthoDB" id="9774591at2"/>
<dbReference type="Gene3D" id="3.30.1360.120">
    <property type="entry name" value="Probable tRNA modification gtpase trme, domain 1"/>
    <property type="match status" value="1"/>
</dbReference>
<feature type="binding site" evidence="8">
    <location>
        <position position="252"/>
    </location>
    <ligand>
        <name>substrate</name>
    </ligand>
</feature>
<sequence length="428" mass="45018">MSHDNNPAAQPTGERTDVGNVPDDVPTAVPIDELAAADAHADGIRYSPLHAVHEALGASFTDFAGWQMPVRYSSDLAEHHAVRTAAGLFDLSHMGEILVLGPEAGEALDYALAGTLSRIAVGQAKYSLLLARHGGVIDDLIVYRTGEDRYLVVANASNAHRVAGELQSRTAPFDVETFDESDQMALVAVQGPKSLEILSVTQGLAIDGGDRDGRDSLDVLGELRYYRSVAGTFDQHPVLIARTGYTGEDGFEIYVAPDVAPALWQALTDAGTPLGLVPAGLASRDTLRLEAGMPLYGHELGEGAFPAQAGLGRVVDLSKPGDFVGRAASEDGPDAEAHVLVGLVAEGRRAPRAGYSVFAQATEDGAEPTEPVGEITSGALSPTLGHPIAMAYVAPRSARTGTQLAVDVRGTRIPVTVTDLPFYSRKKN</sequence>
<dbReference type="GO" id="GO:0008483">
    <property type="term" value="F:transaminase activity"/>
    <property type="evidence" value="ECO:0007669"/>
    <property type="project" value="UniProtKB-KW"/>
</dbReference>
<dbReference type="Pfam" id="PF01571">
    <property type="entry name" value="GCV_T"/>
    <property type="match status" value="1"/>
</dbReference>
<evidence type="ECO:0000256" key="1">
    <source>
        <dbReference type="ARBA" id="ARBA00008609"/>
    </source>
</evidence>
<dbReference type="Pfam" id="PF08669">
    <property type="entry name" value="GCV_T_C"/>
    <property type="match status" value="1"/>
</dbReference>
<comment type="similarity">
    <text evidence="1 7">Belongs to the GcvT family.</text>
</comment>
<reference evidence="12 13" key="1">
    <citation type="submission" date="2017-02" db="EMBL/GenBank/DDBJ databases">
        <authorList>
            <person name="Peterson S.W."/>
        </authorList>
    </citation>
    <scope>NUCLEOTIDE SEQUENCE [LARGE SCALE GENOMIC DNA]</scope>
    <source>
        <strain evidence="12 13">VKM Ac-2059</strain>
    </source>
</reference>
<dbReference type="InterPro" id="IPR006222">
    <property type="entry name" value="GCVT_N"/>
</dbReference>
<feature type="domain" description="Aminomethyltransferase C-terminal" evidence="11">
    <location>
        <begin position="340"/>
        <end position="423"/>
    </location>
</feature>
<dbReference type="SUPFAM" id="SSF101790">
    <property type="entry name" value="Aminomethyltransferase beta-barrel domain"/>
    <property type="match status" value="1"/>
</dbReference>
<keyword evidence="3 7" id="KW-0032">Aminotransferase</keyword>
<keyword evidence="13" id="KW-1185">Reference proteome</keyword>
<dbReference type="Proteomes" id="UP000190857">
    <property type="component" value="Unassembled WGS sequence"/>
</dbReference>
<dbReference type="EMBL" id="FUZP01000001">
    <property type="protein sequence ID" value="SKC44988.1"/>
    <property type="molecule type" value="Genomic_DNA"/>
</dbReference>
<dbReference type="Gene3D" id="2.40.30.110">
    <property type="entry name" value="Aminomethyltransferase beta-barrel domains"/>
    <property type="match status" value="1"/>
</dbReference>
<evidence type="ECO:0000313" key="12">
    <source>
        <dbReference type="EMBL" id="SKC44988.1"/>
    </source>
</evidence>
<keyword evidence="4 7" id="KW-0808">Transferase</keyword>
<dbReference type="NCBIfam" id="NF001567">
    <property type="entry name" value="PRK00389.1"/>
    <property type="match status" value="1"/>
</dbReference>
<comment type="function">
    <text evidence="7">The glycine cleavage system catalyzes the degradation of glycine.</text>
</comment>